<evidence type="ECO:0000313" key="5">
    <source>
        <dbReference type="EMBL" id="AXY72622.1"/>
    </source>
</evidence>
<gene>
    <name evidence="5" type="ORF">D3H65_00930</name>
</gene>
<dbReference type="InterPro" id="IPR013785">
    <property type="entry name" value="Aldolase_TIM"/>
</dbReference>
<keyword evidence="6" id="KW-1185">Reference proteome</keyword>
<dbReference type="SUPFAM" id="SSF51569">
    <property type="entry name" value="Aldolase"/>
    <property type="match status" value="1"/>
</dbReference>
<dbReference type="SMART" id="SM01130">
    <property type="entry name" value="DHDPS"/>
    <property type="match status" value="1"/>
</dbReference>
<feature type="active site" description="Proton donor/acceptor" evidence="4">
    <location>
        <position position="140"/>
    </location>
</feature>
<dbReference type="GO" id="GO:0008840">
    <property type="term" value="F:4-hydroxy-tetrahydrodipicolinate synthase activity"/>
    <property type="evidence" value="ECO:0007669"/>
    <property type="project" value="TreeGrafter"/>
</dbReference>
<comment type="similarity">
    <text evidence="1 3">Belongs to the DapA family.</text>
</comment>
<dbReference type="CDD" id="cd00408">
    <property type="entry name" value="DHDPS-like"/>
    <property type="match status" value="1"/>
</dbReference>
<protein>
    <submittedName>
        <fullName evidence="5">Dihydrodipicolinate synthase family protein</fullName>
    </submittedName>
</protein>
<dbReference type="AlphaFoldDB" id="A0A3B7MEB7"/>
<evidence type="ECO:0000256" key="2">
    <source>
        <dbReference type="ARBA" id="ARBA00023239"/>
    </source>
</evidence>
<dbReference type="InterPro" id="IPR002220">
    <property type="entry name" value="DapA-like"/>
</dbReference>
<dbReference type="RefSeq" id="WP_119048460.1">
    <property type="nucleotide sequence ID" value="NZ_CP032157.1"/>
</dbReference>
<dbReference type="PANTHER" id="PTHR12128">
    <property type="entry name" value="DIHYDRODIPICOLINATE SYNTHASE"/>
    <property type="match status" value="1"/>
</dbReference>
<name>A0A3B7MEB7_9BACT</name>
<proteinExistence type="inferred from homology"/>
<organism evidence="5 6">
    <name type="scientific">Paraflavitalea soli</name>
    <dbReference type="NCBI Taxonomy" id="2315862"/>
    <lineage>
        <taxon>Bacteria</taxon>
        <taxon>Pseudomonadati</taxon>
        <taxon>Bacteroidota</taxon>
        <taxon>Chitinophagia</taxon>
        <taxon>Chitinophagales</taxon>
        <taxon>Chitinophagaceae</taxon>
        <taxon>Paraflavitalea</taxon>
    </lineage>
</organism>
<evidence type="ECO:0000313" key="6">
    <source>
        <dbReference type="Proteomes" id="UP000263900"/>
    </source>
</evidence>
<dbReference type="Proteomes" id="UP000263900">
    <property type="component" value="Chromosome"/>
</dbReference>
<sequence>MLTARTLRGNWATLLLPINADESIDYARLEEELDRMILAVPDGVYSNGTAGELHNQTEKEFDKVQEIMAAKCQAAGVLFQIGANHPSPLVSLQRMQRMVALKPAAFQVILPDWVTTGPGEQVSFLQKMAEAADGIPLVLYNPPHAKKVLHPAEYGRLQEIVPSLIGIKVAGGDAAWYDEMRVYANSLSVFVPGHFLATGVQEGVAAGAYSNVACISPQGAQWWWRLMHADLAKALDVQKRILQFFDTCIVPYKNAGYSNPALDKFLAAVGGWANIGTRLRWPYKWIPEEEVSGASVVCRKLLPEFFEGERS</sequence>
<reference evidence="5 6" key="1">
    <citation type="submission" date="2018-09" db="EMBL/GenBank/DDBJ databases">
        <title>Genome sequencing of strain 6GH32-13.</title>
        <authorList>
            <person name="Weon H.-Y."/>
            <person name="Heo J."/>
            <person name="Kwon S.-W."/>
        </authorList>
    </citation>
    <scope>NUCLEOTIDE SEQUENCE [LARGE SCALE GENOMIC DNA]</scope>
    <source>
        <strain evidence="5 6">5GH32-13</strain>
    </source>
</reference>
<dbReference type="PANTHER" id="PTHR12128:SF66">
    <property type="entry name" value="4-HYDROXY-2-OXOGLUTARATE ALDOLASE, MITOCHONDRIAL"/>
    <property type="match status" value="1"/>
</dbReference>
<accession>A0A3B7MEB7</accession>
<dbReference type="OrthoDB" id="9778880at2"/>
<evidence type="ECO:0000256" key="1">
    <source>
        <dbReference type="ARBA" id="ARBA00007592"/>
    </source>
</evidence>
<dbReference type="KEGG" id="pseg:D3H65_00930"/>
<dbReference type="EMBL" id="CP032157">
    <property type="protein sequence ID" value="AXY72622.1"/>
    <property type="molecule type" value="Genomic_DNA"/>
</dbReference>
<dbReference type="Pfam" id="PF00701">
    <property type="entry name" value="DHDPS"/>
    <property type="match status" value="1"/>
</dbReference>
<dbReference type="Gene3D" id="3.20.20.70">
    <property type="entry name" value="Aldolase class I"/>
    <property type="match status" value="1"/>
</dbReference>
<keyword evidence="2 3" id="KW-0456">Lyase</keyword>
<evidence type="ECO:0000256" key="3">
    <source>
        <dbReference type="PIRNR" id="PIRNR001365"/>
    </source>
</evidence>
<dbReference type="PIRSF" id="PIRSF001365">
    <property type="entry name" value="DHDPS"/>
    <property type="match status" value="1"/>
</dbReference>
<evidence type="ECO:0000256" key="4">
    <source>
        <dbReference type="PIRSR" id="PIRSR001365-1"/>
    </source>
</evidence>
<feature type="active site" description="Schiff-base intermediate with substrate" evidence="4">
    <location>
        <position position="168"/>
    </location>
</feature>